<accession>A0AAE9EK91</accession>
<feature type="region of interest" description="Disordered" evidence="1">
    <location>
        <begin position="103"/>
        <end position="140"/>
    </location>
</feature>
<proteinExistence type="predicted"/>
<reference evidence="2 3" key="1">
    <citation type="submission" date="2022-04" db="EMBL/GenBank/DDBJ databases">
        <title>Chromosome-level reference genomes for two strains of Caenorhabditis briggsae: an improved platform for comparative genomics.</title>
        <authorList>
            <person name="Stevens L."/>
            <person name="Andersen E."/>
        </authorList>
    </citation>
    <scope>NUCLEOTIDE SEQUENCE [LARGE SCALE GENOMIC DNA]</scope>
    <source>
        <strain evidence="2">VX34</strain>
        <tissue evidence="2">Whole-organism</tissue>
    </source>
</reference>
<keyword evidence="3" id="KW-1185">Reference proteome</keyword>
<feature type="region of interest" description="Disordered" evidence="1">
    <location>
        <begin position="234"/>
        <end position="255"/>
    </location>
</feature>
<protein>
    <submittedName>
        <fullName evidence="2">Uncharacterized protein</fullName>
    </submittedName>
</protein>
<name>A0AAE9EK91_CAEBR</name>
<dbReference type="EMBL" id="CP092622">
    <property type="protein sequence ID" value="UMM25691.1"/>
    <property type="molecule type" value="Genomic_DNA"/>
</dbReference>
<organism evidence="2 3">
    <name type="scientific">Caenorhabditis briggsae</name>
    <dbReference type="NCBI Taxonomy" id="6238"/>
    <lineage>
        <taxon>Eukaryota</taxon>
        <taxon>Metazoa</taxon>
        <taxon>Ecdysozoa</taxon>
        <taxon>Nematoda</taxon>
        <taxon>Chromadorea</taxon>
        <taxon>Rhabditida</taxon>
        <taxon>Rhabditina</taxon>
        <taxon>Rhabditomorpha</taxon>
        <taxon>Rhabditoidea</taxon>
        <taxon>Rhabditidae</taxon>
        <taxon>Peloderinae</taxon>
        <taxon>Caenorhabditis</taxon>
    </lineage>
</organism>
<gene>
    <name evidence="2" type="ORF">L5515_005405</name>
</gene>
<evidence type="ECO:0000313" key="3">
    <source>
        <dbReference type="Proteomes" id="UP000829354"/>
    </source>
</evidence>
<evidence type="ECO:0000313" key="2">
    <source>
        <dbReference type="EMBL" id="UMM25691.1"/>
    </source>
</evidence>
<evidence type="ECO:0000256" key="1">
    <source>
        <dbReference type="SAM" id="MobiDB-lite"/>
    </source>
</evidence>
<dbReference type="Proteomes" id="UP000829354">
    <property type="component" value="Chromosome III"/>
</dbReference>
<dbReference type="AlphaFoldDB" id="A0AAE9EK91"/>
<sequence length="255" mass="28978">MRKLATVRLVDKLEMKWLKVEINSRENKKEDVKPEDVKTKKDRIVGYGLTWTDRVHLFSWEKSLTVLPYVCFRKDLREEQKGNAARSGLLYFFRSSSFAGRSEAGKTTLETPKKQTTKPSRLGPVSGATPHQRRTLGGADFDNFRRRRQARHAAYLATQPTPTLFVGGFNPFEQKDVGAAIRKVRQLVAERFGQFCDVSSQNTPDVKFHKKLNTSMKLVFRPEDDDEDVRILENSEGSSGGHGVGHHQNSTIVID</sequence>